<keyword evidence="5" id="KW-1185">Reference proteome</keyword>
<organism evidence="4 5">
    <name type="scientific">Tranquillimonas rosea</name>
    <dbReference type="NCBI Taxonomy" id="641238"/>
    <lineage>
        <taxon>Bacteria</taxon>
        <taxon>Pseudomonadati</taxon>
        <taxon>Pseudomonadota</taxon>
        <taxon>Alphaproteobacteria</taxon>
        <taxon>Rhodobacterales</taxon>
        <taxon>Roseobacteraceae</taxon>
        <taxon>Tranquillimonas</taxon>
    </lineage>
</organism>
<protein>
    <submittedName>
        <fullName evidence="4">Transglycosylase SLT domain-containing protein</fullName>
    </submittedName>
</protein>
<proteinExistence type="inferred from homology"/>
<evidence type="ECO:0000256" key="1">
    <source>
        <dbReference type="ARBA" id="ARBA00009387"/>
    </source>
</evidence>
<evidence type="ECO:0000313" key="5">
    <source>
        <dbReference type="Proteomes" id="UP000198885"/>
    </source>
</evidence>
<feature type="signal peptide" evidence="2">
    <location>
        <begin position="1"/>
        <end position="31"/>
    </location>
</feature>
<dbReference type="OrthoDB" id="5945995at2"/>
<dbReference type="EMBL" id="FOGU01000018">
    <property type="protein sequence ID" value="SES41093.1"/>
    <property type="molecule type" value="Genomic_DNA"/>
</dbReference>
<dbReference type="Proteomes" id="UP000198885">
    <property type="component" value="Unassembled WGS sequence"/>
</dbReference>
<sequence length="232" mass="25747">MIDRCKFFLRCIRAAALVALFFALAPFGATASPDRCDRAAQVAAAERDVPLDVMRAITRTETGRQRGGTLEPWPWTVNLEGDGHWFDTLDAALAFAHRHHSAGARSFDVGCFQVNFRWHGSAFESLAEMFDPAANARYAASFLARLKAELGTWEAAAGAYHSRTRRYADRYLRRFSAIRADLEPPAAGPRFAVRAADRPNLFPLLRPGGVTRRGSLVPLDQTARAPLFARRD</sequence>
<keyword evidence="2" id="KW-0732">Signal</keyword>
<reference evidence="4 5" key="1">
    <citation type="submission" date="2016-10" db="EMBL/GenBank/DDBJ databases">
        <authorList>
            <person name="de Groot N.N."/>
        </authorList>
    </citation>
    <scope>NUCLEOTIDE SEQUENCE [LARGE SCALE GENOMIC DNA]</scope>
    <source>
        <strain evidence="4 5">DSM 23042</strain>
    </source>
</reference>
<evidence type="ECO:0000256" key="2">
    <source>
        <dbReference type="SAM" id="SignalP"/>
    </source>
</evidence>
<dbReference type="Gene3D" id="1.10.530.10">
    <property type="match status" value="1"/>
</dbReference>
<dbReference type="InterPro" id="IPR023346">
    <property type="entry name" value="Lysozyme-like_dom_sf"/>
</dbReference>
<evidence type="ECO:0000259" key="3">
    <source>
        <dbReference type="Pfam" id="PF01464"/>
    </source>
</evidence>
<dbReference type="SUPFAM" id="SSF53955">
    <property type="entry name" value="Lysozyme-like"/>
    <property type="match status" value="1"/>
</dbReference>
<evidence type="ECO:0000313" key="4">
    <source>
        <dbReference type="EMBL" id="SES41093.1"/>
    </source>
</evidence>
<gene>
    <name evidence="4" type="ORF">SAMN04490244_11815</name>
</gene>
<dbReference type="Pfam" id="PF01464">
    <property type="entry name" value="SLT"/>
    <property type="match status" value="1"/>
</dbReference>
<accession>A0A1H9X645</accession>
<name>A0A1H9X645_9RHOB</name>
<dbReference type="AlphaFoldDB" id="A0A1H9X645"/>
<dbReference type="InterPro" id="IPR008258">
    <property type="entry name" value="Transglycosylase_SLT_dom_1"/>
</dbReference>
<feature type="domain" description="Transglycosylase SLT" evidence="3">
    <location>
        <begin position="105"/>
        <end position="164"/>
    </location>
</feature>
<comment type="similarity">
    <text evidence="1">Belongs to the virb1 family.</text>
</comment>
<feature type="chain" id="PRO_5011761045" evidence="2">
    <location>
        <begin position="32"/>
        <end position="232"/>
    </location>
</feature>
<dbReference type="STRING" id="641238.SAMN04490244_11815"/>